<evidence type="ECO:0000256" key="8">
    <source>
        <dbReference type="ARBA" id="ARBA00022692"/>
    </source>
</evidence>
<evidence type="ECO:0000256" key="2">
    <source>
        <dbReference type="ARBA" id="ARBA00004429"/>
    </source>
</evidence>
<dbReference type="Gene3D" id="1.10.287.130">
    <property type="match status" value="1"/>
</dbReference>
<dbReference type="PROSITE" id="PS50885">
    <property type="entry name" value="HAMP"/>
    <property type="match status" value="1"/>
</dbReference>
<evidence type="ECO:0000256" key="15">
    <source>
        <dbReference type="SAM" id="Phobius"/>
    </source>
</evidence>
<keyword evidence="4" id="KW-1003">Cell membrane</keyword>
<organism evidence="18 19">
    <name type="scientific">Denitrificimonas halotolerans</name>
    <dbReference type="NCBI Taxonomy" id="3098930"/>
    <lineage>
        <taxon>Bacteria</taxon>
        <taxon>Pseudomonadati</taxon>
        <taxon>Pseudomonadota</taxon>
        <taxon>Gammaproteobacteria</taxon>
        <taxon>Pseudomonadales</taxon>
        <taxon>Pseudomonadaceae</taxon>
        <taxon>Denitrificimonas</taxon>
    </lineage>
</organism>
<dbReference type="InterPro" id="IPR005467">
    <property type="entry name" value="His_kinase_dom"/>
</dbReference>
<dbReference type="SUPFAM" id="SSF47384">
    <property type="entry name" value="Homodimeric domain of signal transducing histidine kinase"/>
    <property type="match status" value="1"/>
</dbReference>
<evidence type="ECO:0000313" key="18">
    <source>
        <dbReference type="EMBL" id="MDY7218454.1"/>
    </source>
</evidence>
<dbReference type="Gene3D" id="3.30.565.10">
    <property type="entry name" value="Histidine kinase-like ATPase, C-terminal domain"/>
    <property type="match status" value="1"/>
</dbReference>
<evidence type="ECO:0000256" key="3">
    <source>
        <dbReference type="ARBA" id="ARBA00012438"/>
    </source>
</evidence>
<keyword evidence="12 15" id="KW-1133">Transmembrane helix</keyword>
<evidence type="ECO:0000256" key="11">
    <source>
        <dbReference type="ARBA" id="ARBA00022840"/>
    </source>
</evidence>
<dbReference type="InterPro" id="IPR050980">
    <property type="entry name" value="2C_sensor_his_kinase"/>
</dbReference>
<evidence type="ECO:0000256" key="13">
    <source>
        <dbReference type="ARBA" id="ARBA00023012"/>
    </source>
</evidence>
<dbReference type="EMBL" id="JAXIVU010000002">
    <property type="protein sequence ID" value="MDY7218454.1"/>
    <property type="molecule type" value="Genomic_DNA"/>
</dbReference>
<feature type="transmembrane region" description="Helical" evidence="15">
    <location>
        <begin position="145"/>
        <end position="167"/>
    </location>
</feature>
<evidence type="ECO:0000259" key="17">
    <source>
        <dbReference type="PROSITE" id="PS50885"/>
    </source>
</evidence>
<keyword evidence="9" id="KW-0547">Nucleotide-binding</keyword>
<feature type="domain" description="Histidine kinase" evidence="16">
    <location>
        <begin position="229"/>
        <end position="431"/>
    </location>
</feature>
<evidence type="ECO:0000256" key="4">
    <source>
        <dbReference type="ARBA" id="ARBA00022475"/>
    </source>
</evidence>
<dbReference type="PANTHER" id="PTHR44936:SF5">
    <property type="entry name" value="SENSOR HISTIDINE KINASE ENVZ"/>
    <property type="match status" value="1"/>
</dbReference>
<name>A0ABU5GN98_9GAMM</name>
<evidence type="ECO:0000256" key="12">
    <source>
        <dbReference type="ARBA" id="ARBA00022989"/>
    </source>
</evidence>
<keyword evidence="8 15" id="KW-0812">Transmembrane</keyword>
<comment type="subcellular location">
    <subcellularLocation>
        <location evidence="2">Cell inner membrane</location>
        <topology evidence="2">Multi-pass membrane protein</topology>
    </subcellularLocation>
</comment>
<dbReference type="RefSeq" id="WP_321552555.1">
    <property type="nucleotide sequence ID" value="NZ_JAXIVU010000002.1"/>
</dbReference>
<dbReference type="Pfam" id="PF00512">
    <property type="entry name" value="HisKA"/>
    <property type="match status" value="1"/>
</dbReference>
<dbReference type="PROSITE" id="PS50109">
    <property type="entry name" value="HIS_KIN"/>
    <property type="match status" value="1"/>
</dbReference>
<evidence type="ECO:0000256" key="14">
    <source>
        <dbReference type="ARBA" id="ARBA00023136"/>
    </source>
</evidence>
<dbReference type="GO" id="GO:0005524">
    <property type="term" value="F:ATP binding"/>
    <property type="evidence" value="ECO:0007669"/>
    <property type="project" value="UniProtKB-KW"/>
</dbReference>
<dbReference type="InterPro" id="IPR004358">
    <property type="entry name" value="Sig_transdc_His_kin-like_C"/>
</dbReference>
<dbReference type="InterPro" id="IPR003660">
    <property type="entry name" value="HAMP_dom"/>
</dbReference>
<protein>
    <recommendedName>
        <fullName evidence="3">histidine kinase</fullName>
        <ecNumber evidence="3">2.7.13.3</ecNumber>
    </recommendedName>
</protein>
<dbReference type="InterPro" id="IPR003594">
    <property type="entry name" value="HATPase_dom"/>
</dbReference>
<dbReference type="CDD" id="cd00082">
    <property type="entry name" value="HisKA"/>
    <property type="match status" value="1"/>
</dbReference>
<dbReference type="CDD" id="cd06225">
    <property type="entry name" value="HAMP"/>
    <property type="match status" value="1"/>
</dbReference>
<proteinExistence type="predicted"/>
<feature type="transmembrane region" description="Helical" evidence="15">
    <location>
        <begin position="12"/>
        <end position="36"/>
    </location>
</feature>
<dbReference type="PRINTS" id="PR00344">
    <property type="entry name" value="BCTRLSENSOR"/>
</dbReference>
<keyword evidence="5" id="KW-0997">Cell inner membrane</keyword>
<dbReference type="InterPro" id="IPR003661">
    <property type="entry name" value="HisK_dim/P_dom"/>
</dbReference>
<dbReference type="InterPro" id="IPR036890">
    <property type="entry name" value="HATPase_C_sf"/>
</dbReference>
<keyword evidence="6" id="KW-0597">Phosphoprotein</keyword>
<evidence type="ECO:0000313" key="19">
    <source>
        <dbReference type="Proteomes" id="UP001294570"/>
    </source>
</evidence>
<keyword evidence="14 15" id="KW-0472">Membrane</keyword>
<feature type="domain" description="HAMP" evidence="17">
    <location>
        <begin position="168"/>
        <end position="221"/>
    </location>
</feature>
<dbReference type="EC" id="2.7.13.3" evidence="3"/>
<dbReference type="PANTHER" id="PTHR44936">
    <property type="entry name" value="SENSOR PROTEIN CREC"/>
    <property type="match status" value="1"/>
</dbReference>
<reference evidence="18 19" key="1">
    <citation type="submission" date="2023-12" db="EMBL/GenBank/DDBJ databases">
        <title>Denitrificimonas halotolerans sp. nov.,a novel species isolated from landfill leachate.</title>
        <authorList>
            <person name="Wang S."/>
        </authorList>
    </citation>
    <scope>NUCLEOTIDE SEQUENCE [LARGE SCALE GENOMIC DNA]</scope>
    <source>
        <strain evidence="18 19">JX-1</strain>
    </source>
</reference>
<evidence type="ECO:0000259" key="16">
    <source>
        <dbReference type="PROSITE" id="PS50109"/>
    </source>
</evidence>
<accession>A0ABU5GN98</accession>
<evidence type="ECO:0000256" key="9">
    <source>
        <dbReference type="ARBA" id="ARBA00022741"/>
    </source>
</evidence>
<sequence length="434" mass="48366">MKTSPLYPQSFFARTLWMVLLAVLFSKALTLIYLMLNEDVLVDQQYSHGAALTLRAYWASPEAERPAIAQAAGLQRVHESEVPLGEKHWPYSEIFSEQMRAELGADTRVRIRAKNPPSLWVYAPSLGPDWIRVPLYPHPLRGQRVWNLVAWFLGIGLLSTGAAWIFVSQLSAPLKRLVIAARLFGQGRSVRLPVDVDTASEMAEVYRAFNQMADDVEQAGRERELMLAGVSHDLRTPLTRLRLSLEFLDTDSELTADMVRDIEDMNAILDQFLAFIRDGSDEPMENCDLNELITAVVAPYNHQGHDIRVCLEQIPSLPLRRVSIKRLLVNLLENALRYGGEGIEVAASVMREGPTPHVMISVLDRGEGLDPEDLQRIFNPFIRGDQARGGQGAGLGLAIVRRIAAQHGGKVELHNRAGGGLEARVQLPMAAPHR</sequence>
<dbReference type="SUPFAM" id="SSF55874">
    <property type="entry name" value="ATPase domain of HSP90 chaperone/DNA topoisomerase II/histidine kinase"/>
    <property type="match status" value="1"/>
</dbReference>
<keyword evidence="7" id="KW-0808">Transferase</keyword>
<evidence type="ECO:0000256" key="10">
    <source>
        <dbReference type="ARBA" id="ARBA00022777"/>
    </source>
</evidence>
<dbReference type="Proteomes" id="UP001294570">
    <property type="component" value="Unassembled WGS sequence"/>
</dbReference>
<keyword evidence="19" id="KW-1185">Reference proteome</keyword>
<dbReference type="SMART" id="SM00388">
    <property type="entry name" value="HisKA"/>
    <property type="match status" value="1"/>
</dbReference>
<keyword evidence="10" id="KW-0418">Kinase</keyword>
<dbReference type="Pfam" id="PF02518">
    <property type="entry name" value="HATPase_c"/>
    <property type="match status" value="1"/>
</dbReference>
<evidence type="ECO:0000256" key="5">
    <source>
        <dbReference type="ARBA" id="ARBA00022519"/>
    </source>
</evidence>
<dbReference type="InterPro" id="IPR036097">
    <property type="entry name" value="HisK_dim/P_sf"/>
</dbReference>
<dbReference type="SMART" id="SM00304">
    <property type="entry name" value="HAMP"/>
    <property type="match status" value="1"/>
</dbReference>
<evidence type="ECO:0000256" key="1">
    <source>
        <dbReference type="ARBA" id="ARBA00000085"/>
    </source>
</evidence>
<evidence type="ECO:0000256" key="7">
    <source>
        <dbReference type="ARBA" id="ARBA00022679"/>
    </source>
</evidence>
<dbReference type="Pfam" id="PF00672">
    <property type="entry name" value="HAMP"/>
    <property type="match status" value="1"/>
</dbReference>
<evidence type="ECO:0000256" key="6">
    <source>
        <dbReference type="ARBA" id="ARBA00022553"/>
    </source>
</evidence>
<gene>
    <name evidence="18" type="ORF">TOI97_02495</name>
</gene>
<keyword evidence="11 18" id="KW-0067">ATP-binding</keyword>
<comment type="catalytic activity">
    <reaction evidence="1">
        <text>ATP + protein L-histidine = ADP + protein N-phospho-L-histidine.</text>
        <dbReference type="EC" id="2.7.13.3"/>
    </reaction>
</comment>
<comment type="caution">
    <text evidence="18">The sequence shown here is derived from an EMBL/GenBank/DDBJ whole genome shotgun (WGS) entry which is preliminary data.</text>
</comment>
<keyword evidence="13" id="KW-0902">Two-component regulatory system</keyword>
<dbReference type="SMART" id="SM00387">
    <property type="entry name" value="HATPase_c"/>
    <property type="match status" value="1"/>
</dbReference>